<reference evidence="1" key="1">
    <citation type="submission" date="2018-05" db="EMBL/GenBank/DDBJ databases">
        <authorList>
            <person name="Lanie J.A."/>
            <person name="Ng W.-L."/>
            <person name="Kazmierczak K.M."/>
            <person name="Andrzejewski T.M."/>
            <person name="Davidsen T.M."/>
            <person name="Wayne K.J."/>
            <person name="Tettelin H."/>
            <person name="Glass J.I."/>
            <person name="Rusch D."/>
            <person name="Podicherti R."/>
            <person name="Tsui H.-C.T."/>
            <person name="Winkler M.E."/>
        </authorList>
    </citation>
    <scope>NUCLEOTIDE SEQUENCE</scope>
</reference>
<proteinExistence type="predicted"/>
<protein>
    <submittedName>
        <fullName evidence="1">Uncharacterized protein</fullName>
    </submittedName>
</protein>
<accession>A0A382S404</accession>
<name>A0A382S404_9ZZZZ</name>
<dbReference type="AlphaFoldDB" id="A0A382S404"/>
<evidence type="ECO:0000313" key="1">
    <source>
        <dbReference type="EMBL" id="SVD04583.1"/>
    </source>
</evidence>
<gene>
    <name evidence="1" type="ORF">METZ01_LOCUS357437</name>
</gene>
<dbReference type="EMBL" id="UINC01126235">
    <property type="protein sequence ID" value="SVD04583.1"/>
    <property type="molecule type" value="Genomic_DNA"/>
</dbReference>
<organism evidence="1">
    <name type="scientific">marine metagenome</name>
    <dbReference type="NCBI Taxonomy" id="408172"/>
    <lineage>
        <taxon>unclassified sequences</taxon>
        <taxon>metagenomes</taxon>
        <taxon>ecological metagenomes</taxon>
    </lineage>
</organism>
<sequence>MKNSKAFLNSFKTKYMVGIRPRIANCSHVDSVYVKAFGIQDALNRVDAAIEHLDWIVKDVIPAGDDLFGSDDRCCADGRAPVKDIGIATEFFGITFS</sequence>